<dbReference type="InterPro" id="IPR023346">
    <property type="entry name" value="Lysozyme-like_dom_sf"/>
</dbReference>
<dbReference type="Gene3D" id="1.10.530.10">
    <property type="match status" value="1"/>
</dbReference>
<evidence type="ECO:0000313" key="2">
    <source>
        <dbReference type="Proteomes" id="UP000501802"/>
    </source>
</evidence>
<accession>A0A6G9AIZ2</accession>
<gene>
    <name evidence="1" type="ORF">G8759_06180</name>
</gene>
<protein>
    <recommendedName>
        <fullName evidence="3">Glycoside hydrolase family 19 catalytic domain-containing protein</fullName>
    </recommendedName>
</protein>
<reference evidence="1 2" key="1">
    <citation type="submission" date="2020-03" db="EMBL/GenBank/DDBJ databases">
        <authorList>
            <person name="Kim M.K."/>
        </authorList>
    </citation>
    <scope>NUCLEOTIDE SEQUENCE [LARGE SCALE GENOMIC DNA]</scope>
    <source>
        <strain evidence="1 2">BT328</strain>
    </source>
</reference>
<evidence type="ECO:0000313" key="1">
    <source>
        <dbReference type="EMBL" id="QIP12245.1"/>
    </source>
</evidence>
<dbReference type="SUPFAM" id="SSF53955">
    <property type="entry name" value="Lysozyme-like"/>
    <property type="match status" value="1"/>
</dbReference>
<proteinExistence type="predicted"/>
<dbReference type="KEGG" id="spib:G8759_06180"/>
<evidence type="ECO:0008006" key="3">
    <source>
        <dbReference type="Google" id="ProtNLM"/>
    </source>
</evidence>
<dbReference type="EMBL" id="CP050063">
    <property type="protein sequence ID" value="QIP12245.1"/>
    <property type="molecule type" value="Genomic_DNA"/>
</dbReference>
<dbReference type="RefSeq" id="WP_167206192.1">
    <property type="nucleotide sequence ID" value="NZ_CP050063.1"/>
</dbReference>
<name>A0A6G9AIZ2_9BACT</name>
<organism evidence="1 2">
    <name type="scientific">Spirosoma aureum</name>
    <dbReference type="NCBI Taxonomy" id="2692134"/>
    <lineage>
        <taxon>Bacteria</taxon>
        <taxon>Pseudomonadati</taxon>
        <taxon>Bacteroidota</taxon>
        <taxon>Cytophagia</taxon>
        <taxon>Cytophagales</taxon>
        <taxon>Cytophagaceae</taxon>
        <taxon>Spirosoma</taxon>
    </lineage>
</organism>
<dbReference type="Proteomes" id="UP000501802">
    <property type="component" value="Chromosome"/>
</dbReference>
<dbReference type="AlphaFoldDB" id="A0A6G9AIZ2"/>
<sequence length="244" mass="27121">MAAHPAPGHSVAPHSAPRKALQPVTMAVVLKMFPEPHSRKNVEKYFAKIHKALTDFSITSPELQLVAYASIRAESAAFEPIDEAKNKYNTRVLLPVEFNGGVELNLYEGRFKNINFKESEYKDTKTLGNTHFGDGVRFMGRGFIQLTGRYNYNIHAANIACHKMMENPRLANNPDIAAKLVASFIGRSRNRIEKAILTFDFHEARRAVNGGVHGLDSFIEAYKLGYQLIGGTLPTTGSPTPKKH</sequence>
<keyword evidence="2" id="KW-1185">Reference proteome</keyword>